<feature type="compositionally biased region" description="Acidic residues" evidence="1">
    <location>
        <begin position="110"/>
        <end position="119"/>
    </location>
</feature>
<sequence length="2886" mass="322258">AHCSVAGLEAVRLEEEYRKRVFYYEERDGPFPVAGQEVRRAVSAHARHQTHSYPGTHKIDHDLPLHSGQERGLSSCAVCAMIFWKEDLEEFELFDPRPAEGSTNGPRPDLDEDYDGDDGEVQRGSAQVHGTSVVHPWATASDGTACRWILDTTAIPVSMDGGPGLLPDNTLQPDSEGRFPSIPTCLSCRLDLSKKTPLLPRYALANDNLILREPVAFRKNGAKLSPMTFAVLALARMLVRKIIAEKTKKADPRTKQKGLRSNSICFPQAYAKELVTQALPAEHEVSQQFFADGLSIALAGASVDDLDKATWAEVPREAYMTAVRFCVAHSEAYHALDIDENEAARRLQEAGHSCAEVLQQATRVEATTHTPHLIPGPATLDAPEVPVPESIITEDGRAMEDPTARPTPHVDPDTAPPPVRPETTDELHPDSDDVNLHCAATDFSTGALDADRAACEFAAKLELLSSKLSTYAPTTDVATEIESLQALAKYLNSDEYRKQLDSTLQAMEAAESREPAARQHPDGTWVIPTGKRPLSMYDKEFWQKAFPHLFPYGDGVYGIDRRATPFVPPAQPRWGADLDFLCVLYDSWRRMELTRKAGAHVRRRGFQTSVNLVCQATGTQLRSAFDSMGDRAGFRECLLSDNAPASLREAVRNLLFFSSDVVGSEGARQQLRHEQMGDMLRFGGIGGFLTPNVADTRNPLVVILHAGSLNHTCGGGMNMIASLSGPIEDQARLSTHSHMVFHFVNRTSQSWLRSVLRKDTAEARSTLQRWQRAVLQAVEALQITSSATVPLHFVDHASEAPPLKSTPYLERWQREDKFDGDLEGDREDPTRSQVFATATHDDATTQAEAAAHAAAFAEDHWNISSLSGHIHQHHDTCFKYIEDGISRKPQHCRFGFVHFVRLWLPSTTDSPGQGEAKERIVERLLARVGKEPQLPRVRGQPPIDTQSMPILADTGLFTDGSLGASVEPDDRQARRGRINTVRFNPREGSTTMAGKVAHRGNLDYQDCRRTLTDGYEYDNSEDYLRRRLGSDPGVGLTSMEPSKEQRNGSTDITLEDWCIALGVPFKGYNDDLRTEYVQRILTAARLLPPSSPAERTPQTRWPRHLTTDFITTWIASQGNAWEATLESGLQAWGPLKRQRHGSKDITLEDWCIALGVTFKGFRNDLRSEYVQRILTAARSLVQAWPSDITTRPKDTSVEDWCVALNIPLHSYDETHRQRLTWPHHFDAAFIKQWARQHPEDWERHLRAWLPTWKLHTSRADAPVTITAWCIALGLPFDKQLCAAHVQEYIEKIVHQVDLLLRIPIWEQPLRLSAVVQWAKQHPDVWPSLLQLALDTCPLQSTHSDVALDPALDARCLAYDIDSADLGRHRRQRAKQILADTELYVTLPITAGDLQALRTCPYDTLHQARFGDQHRFHPALNRKVLFRAQLSEEEIRQWEGQLGRDIWTETAICDSYLPAHLLRDHGTRHSFSRLPLCGAPVACYLCGHGCDSKAHCSVAGLEAVRLEEEYRKRVFYYEERDGPFPVAGQEVRRAVSAHARHQTHSYPGTHKIDHDLPLHNGQERGLSSCAVCAMIFWKEDLEEFELFDPRPAEGSTNGPRPDLDEDYDGDDGEVQRGSAQVHGTSVVHPWATASDGTACRWILDTTAIPVSMDGGPGLLPDNTLQPDSEGRFPSIPTCLSCRLDLSKKTPLLPRYALANDNLILREPVAFRKNGAKLSPMTFAMLALARMLVRKIIAEKTKKADPRTKQKGLRSNSICFPQAYAKELVTQALPVEHEVSQQFFADGLSIALAGASVDDLDKATWAEVPREAYMTAVRFCVAHSEAYHALDIDENEAARRLQEAGHSCAEVLQQATRVEATTHTPHLIPGPATLDAPEVPVPESIITEDGRAMEDPTARPTPHVDPDTAPPPVRAETTDELHPDSDDVNLHCAATDFSTGALDADRAACEFAAKLEMELTRKAGAHARRRGFQTSVNLVCQATGTQLRSAFDSMGDRAGFRECLLSDNAPASLREVVRNLLFFSSDVVGSEGARQQLRHEQMGDMLRFGGIGGFLTPNVADTRNPLAVILHAGSLNHTSGGGMNMIASLSGPIEDQARLSTHSHMVFHFVNRTWQREGTFDGDLEGDREGPTRSQVFATATHDDATTQAEAAAYAAAFAEDHWNISSISGRIHQHHDTCFKYIEDGISRKPQHCRFGFVHFVRLWPPSTTDSPVKVAHRGNLDYQDCRRTLTDGYEYDNSEDYLRPALAIRTNLVYSVVESIRSGIQTSFYTCDYNTKPNMTCGPLLQHLTHGMEQLEAQMKKEHDTAAMTAYLQKGAVHNADCRPGALARPPTAATNATPAEDPAARLSTDAFYDDWLRRGAFVDDDAHLGLQAARADVGDIGDPAGADPECDDGTERDTPTGVQYKPHVRVRDSDVLDVVHRHLSAGKLDKRSGDKFVRIQEFLNAKAHLYEHLREPRQAQEKMRHLSGQLVLAMIDEASLADPQLLTVLNARADWGRRGSHNLDPASFTDTTFGNVLAQIVMGDFMQLNPVRTHSLLQTFLRGTAIHMPRAPTYDGMDKDQRIEKERLDKEGWDIFDRLSESVILFHGCHRFAPGDPLPEILKIMRTPGGQKLPPSLKEQLAARCVLHHDVDQRADPSYILHDESGAPTAMPGFFAQGYHSAINWETVGALWLPAVCDRVHRYLQPCGQLLYYVQAVDIPHQAVYRSRPDMYTDALQVANMSSKTPGWVLLDRLPRYVEFRADDATEDYTGLKKPGVWHLEPTHDTWTFQWQVRATVNHPRAMPTHRLQKHDVHMTRCQLPTAPERVGTFQSMQGKTVREPSGQPIGHTIDLRKPDYMSDPEYKQHLYMILGRSQRLSRSLFENFPRLPEPDADGNEFDWHWFEE</sequence>
<feature type="compositionally biased region" description="Basic and acidic residues" evidence="1">
    <location>
        <begin position="1914"/>
        <end position="1925"/>
    </location>
</feature>
<feature type="region of interest" description="Disordered" evidence="1">
    <location>
        <begin position="1028"/>
        <end position="1048"/>
    </location>
</feature>
<feature type="domain" description="DUF6570" evidence="2">
    <location>
        <begin position="199"/>
        <end position="341"/>
    </location>
</feature>
<dbReference type="InterPro" id="IPR046700">
    <property type="entry name" value="DUF6570"/>
</dbReference>
<keyword evidence="4" id="KW-1185">Reference proteome</keyword>
<dbReference type="Pfam" id="PF20209">
    <property type="entry name" value="DUF6570"/>
    <property type="match status" value="2"/>
</dbReference>
<protein>
    <recommendedName>
        <fullName evidence="2">DUF6570 domain-containing protein</fullName>
    </recommendedName>
</protein>
<feature type="domain" description="DUF6570" evidence="2">
    <location>
        <begin position="1691"/>
        <end position="1833"/>
    </location>
</feature>
<dbReference type="Proteomes" id="UP001189429">
    <property type="component" value="Unassembled WGS sequence"/>
</dbReference>
<dbReference type="EMBL" id="CAUYUJ010020356">
    <property type="protein sequence ID" value="CAK0897578.1"/>
    <property type="molecule type" value="Genomic_DNA"/>
</dbReference>
<evidence type="ECO:0000256" key="1">
    <source>
        <dbReference type="SAM" id="MobiDB-lite"/>
    </source>
</evidence>
<comment type="caution">
    <text evidence="3">The sequence shown here is derived from an EMBL/GenBank/DDBJ whole genome shotgun (WGS) entry which is preliminary data.</text>
</comment>
<feature type="region of interest" description="Disordered" evidence="1">
    <location>
        <begin position="95"/>
        <end position="130"/>
    </location>
</feature>
<feature type="region of interest" description="Disordered" evidence="1">
    <location>
        <begin position="2380"/>
        <end position="2402"/>
    </location>
</feature>
<feature type="non-terminal residue" evidence="3">
    <location>
        <position position="1"/>
    </location>
</feature>
<feature type="compositionally biased region" description="Basic and acidic residues" evidence="1">
    <location>
        <begin position="1887"/>
        <end position="1904"/>
    </location>
</feature>
<feature type="region of interest" description="Disordered" evidence="1">
    <location>
        <begin position="394"/>
        <end position="433"/>
    </location>
</feature>
<evidence type="ECO:0000313" key="3">
    <source>
        <dbReference type="EMBL" id="CAK0897578.1"/>
    </source>
</evidence>
<feature type="non-terminal residue" evidence="3">
    <location>
        <position position="2886"/>
    </location>
</feature>
<proteinExistence type="predicted"/>
<organism evidence="3 4">
    <name type="scientific">Prorocentrum cordatum</name>
    <dbReference type="NCBI Taxonomy" id="2364126"/>
    <lineage>
        <taxon>Eukaryota</taxon>
        <taxon>Sar</taxon>
        <taxon>Alveolata</taxon>
        <taxon>Dinophyceae</taxon>
        <taxon>Prorocentrales</taxon>
        <taxon>Prorocentraceae</taxon>
        <taxon>Prorocentrum</taxon>
    </lineage>
</organism>
<feature type="region of interest" description="Disordered" evidence="1">
    <location>
        <begin position="1887"/>
        <end position="1925"/>
    </location>
</feature>
<gene>
    <name evidence="3" type="ORF">PCOR1329_LOCUS75724</name>
</gene>
<feature type="compositionally biased region" description="Basic and acidic residues" evidence="1">
    <location>
        <begin position="394"/>
        <end position="412"/>
    </location>
</feature>
<name>A0ABN9XDN2_9DINO</name>
<reference evidence="3" key="1">
    <citation type="submission" date="2023-10" db="EMBL/GenBank/DDBJ databases">
        <authorList>
            <person name="Chen Y."/>
            <person name="Shah S."/>
            <person name="Dougan E. K."/>
            <person name="Thang M."/>
            <person name="Chan C."/>
        </authorList>
    </citation>
    <scope>NUCLEOTIDE SEQUENCE [LARGE SCALE GENOMIC DNA]</scope>
</reference>
<accession>A0ABN9XDN2</accession>
<feature type="compositionally biased region" description="Acidic residues" evidence="1">
    <location>
        <begin position="1602"/>
        <end position="1611"/>
    </location>
</feature>
<evidence type="ECO:0000259" key="2">
    <source>
        <dbReference type="Pfam" id="PF20209"/>
    </source>
</evidence>
<feature type="region of interest" description="Disordered" evidence="1">
    <location>
        <begin position="1587"/>
        <end position="1622"/>
    </location>
</feature>
<feature type="compositionally biased region" description="Basic and acidic residues" evidence="1">
    <location>
        <begin position="422"/>
        <end position="433"/>
    </location>
</feature>
<evidence type="ECO:0000313" key="4">
    <source>
        <dbReference type="Proteomes" id="UP001189429"/>
    </source>
</evidence>